<reference evidence="1 2" key="1">
    <citation type="submission" date="2019-05" db="EMBL/GenBank/DDBJ databases">
        <title>Another draft genome of Portunus trituberculatus and its Hox gene families provides insights of decapod evolution.</title>
        <authorList>
            <person name="Jeong J.-H."/>
            <person name="Song I."/>
            <person name="Kim S."/>
            <person name="Choi T."/>
            <person name="Kim D."/>
            <person name="Ryu S."/>
            <person name="Kim W."/>
        </authorList>
    </citation>
    <scope>NUCLEOTIDE SEQUENCE [LARGE SCALE GENOMIC DNA]</scope>
    <source>
        <tissue evidence="1">Muscle</tissue>
    </source>
</reference>
<dbReference type="EMBL" id="VSRR010001605">
    <property type="protein sequence ID" value="MPC26491.1"/>
    <property type="molecule type" value="Genomic_DNA"/>
</dbReference>
<proteinExistence type="predicted"/>
<protein>
    <submittedName>
        <fullName evidence="1">Uncharacterized protein</fullName>
    </submittedName>
</protein>
<accession>A0A5B7DXR5</accession>
<evidence type="ECO:0000313" key="1">
    <source>
        <dbReference type="EMBL" id="MPC26491.1"/>
    </source>
</evidence>
<sequence length="150" mass="16562">MKNSLRDLVRSPSSHYPYQYPADVPPLLPPSPSFFPPHRQTSAVYSLSALSCLAQKLPPPSSSFHLFSQIRLTLSLHCSPLSSSSTSPNHTPHTRSPDYRNAPPCFCLKMSFHPPFRRLPSDPVPATAFLNHCPSRCLAVPTEAAGDLRE</sequence>
<organism evidence="1 2">
    <name type="scientific">Portunus trituberculatus</name>
    <name type="common">Swimming crab</name>
    <name type="synonym">Neptunus trituberculatus</name>
    <dbReference type="NCBI Taxonomy" id="210409"/>
    <lineage>
        <taxon>Eukaryota</taxon>
        <taxon>Metazoa</taxon>
        <taxon>Ecdysozoa</taxon>
        <taxon>Arthropoda</taxon>
        <taxon>Crustacea</taxon>
        <taxon>Multicrustacea</taxon>
        <taxon>Malacostraca</taxon>
        <taxon>Eumalacostraca</taxon>
        <taxon>Eucarida</taxon>
        <taxon>Decapoda</taxon>
        <taxon>Pleocyemata</taxon>
        <taxon>Brachyura</taxon>
        <taxon>Eubrachyura</taxon>
        <taxon>Portunoidea</taxon>
        <taxon>Portunidae</taxon>
        <taxon>Portuninae</taxon>
        <taxon>Portunus</taxon>
    </lineage>
</organism>
<keyword evidence="2" id="KW-1185">Reference proteome</keyword>
<gene>
    <name evidence="1" type="ORF">E2C01_019631</name>
</gene>
<dbReference type="Proteomes" id="UP000324222">
    <property type="component" value="Unassembled WGS sequence"/>
</dbReference>
<comment type="caution">
    <text evidence="1">The sequence shown here is derived from an EMBL/GenBank/DDBJ whole genome shotgun (WGS) entry which is preliminary data.</text>
</comment>
<evidence type="ECO:0000313" key="2">
    <source>
        <dbReference type="Proteomes" id="UP000324222"/>
    </source>
</evidence>
<name>A0A5B7DXR5_PORTR</name>
<dbReference type="AlphaFoldDB" id="A0A5B7DXR5"/>